<feature type="transmembrane region" description="Helical" evidence="7">
    <location>
        <begin position="218"/>
        <end position="236"/>
    </location>
</feature>
<evidence type="ECO:0000256" key="7">
    <source>
        <dbReference type="SAM" id="Phobius"/>
    </source>
</evidence>
<evidence type="ECO:0000256" key="3">
    <source>
        <dbReference type="ARBA" id="ARBA00022475"/>
    </source>
</evidence>
<feature type="domain" description="EamA" evidence="8">
    <location>
        <begin position="151"/>
        <end position="287"/>
    </location>
</feature>
<evidence type="ECO:0000256" key="1">
    <source>
        <dbReference type="ARBA" id="ARBA00004651"/>
    </source>
</evidence>
<proteinExistence type="inferred from homology"/>
<evidence type="ECO:0000313" key="10">
    <source>
        <dbReference type="Proteomes" id="UP000435177"/>
    </source>
</evidence>
<feature type="transmembrane region" description="Helical" evidence="7">
    <location>
        <begin position="89"/>
        <end position="108"/>
    </location>
</feature>
<dbReference type="PANTHER" id="PTHR32322:SF18">
    <property type="entry name" value="S-ADENOSYLMETHIONINE_S-ADENOSYLHOMOCYSTEINE TRANSPORTER"/>
    <property type="match status" value="1"/>
</dbReference>
<gene>
    <name evidence="9" type="ORF">GNP94_16905</name>
</gene>
<dbReference type="InterPro" id="IPR000620">
    <property type="entry name" value="EamA_dom"/>
</dbReference>
<evidence type="ECO:0000256" key="6">
    <source>
        <dbReference type="ARBA" id="ARBA00023136"/>
    </source>
</evidence>
<dbReference type="RefSeq" id="WP_155618550.1">
    <property type="nucleotide sequence ID" value="NZ_WOAA01000016.1"/>
</dbReference>
<keyword evidence="6 7" id="KW-0472">Membrane</keyword>
<feature type="transmembrane region" description="Helical" evidence="7">
    <location>
        <begin position="145"/>
        <end position="166"/>
    </location>
</feature>
<evidence type="ECO:0000256" key="4">
    <source>
        <dbReference type="ARBA" id="ARBA00022692"/>
    </source>
</evidence>
<keyword evidence="4 7" id="KW-0812">Transmembrane</keyword>
<comment type="similarity">
    <text evidence="2">Belongs to the EamA transporter family.</text>
</comment>
<sequence>MILLNYILMCAIFSTTFLAIKVGVEAGLPPFFAAGFRFFTAGLLIMLWMIVTKKIRPSLLLCKDWILVGLTSTFATFATLYWAEQYVDSGVAAVLSATGPMMILMLQTTIARKSAKRSEYWGAAIGFAGVCVLIMPKLVLEQDTLWILSCVVILIGELGYCIGSLLTRKLTVTYTDISPIAINSMQMIYGGLALFVLSVFTERIHIDAVLTWPGAGSMLYLTLIGSMVGHSLYAWLLKATNAFFPSTWLFISPMVAVGLGFLFYNEAITLYSLLGSILIVIGIVVMNLGELTRRFGNRGLHTTA</sequence>
<keyword evidence="3" id="KW-1003">Cell membrane</keyword>
<keyword evidence="10" id="KW-1185">Reference proteome</keyword>
<protein>
    <submittedName>
        <fullName evidence="9">EamA family transporter</fullName>
    </submittedName>
</protein>
<dbReference type="InterPro" id="IPR050638">
    <property type="entry name" value="AA-Vitamin_Transporters"/>
</dbReference>
<organism evidence="9 10">
    <name type="scientific">Paenibacillus campinasensis</name>
    <dbReference type="NCBI Taxonomy" id="66347"/>
    <lineage>
        <taxon>Bacteria</taxon>
        <taxon>Bacillati</taxon>
        <taxon>Bacillota</taxon>
        <taxon>Bacilli</taxon>
        <taxon>Bacillales</taxon>
        <taxon>Paenibacillaceae</taxon>
        <taxon>Paenibacillus</taxon>
    </lineage>
</organism>
<comment type="subcellular location">
    <subcellularLocation>
        <location evidence="1">Cell membrane</location>
        <topology evidence="1">Multi-pass membrane protein</topology>
    </subcellularLocation>
</comment>
<comment type="caution">
    <text evidence="9">The sequence shown here is derived from an EMBL/GenBank/DDBJ whole genome shotgun (WGS) entry which is preliminary data.</text>
</comment>
<feature type="transmembrane region" description="Helical" evidence="7">
    <location>
        <begin position="64"/>
        <end position="83"/>
    </location>
</feature>
<name>A0ABW9T913_9BACL</name>
<feature type="transmembrane region" description="Helical" evidence="7">
    <location>
        <begin position="120"/>
        <end position="139"/>
    </location>
</feature>
<dbReference type="SUPFAM" id="SSF103481">
    <property type="entry name" value="Multidrug resistance efflux transporter EmrE"/>
    <property type="match status" value="2"/>
</dbReference>
<evidence type="ECO:0000313" key="9">
    <source>
        <dbReference type="EMBL" id="MUG67671.1"/>
    </source>
</evidence>
<feature type="transmembrane region" description="Helical" evidence="7">
    <location>
        <begin position="187"/>
        <end position="206"/>
    </location>
</feature>
<feature type="transmembrane region" description="Helical" evidence="7">
    <location>
        <begin position="243"/>
        <end position="264"/>
    </location>
</feature>
<dbReference type="Proteomes" id="UP000435177">
    <property type="component" value="Unassembled WGS sequence"/>
</dbReference>
<feature type="transmembrane region" description="Helical" evidence="7">
    <location>
        <begin position="270"/>
        <end position="289"/>
    </location>
</feature>
<feature type="domain" description="EamA" evidence="8">
    <location>
        <begin position="4"/>
        <end position="134"/>
    </location>
</feature>
<evidence type="ECO:0000256" key="5">
    <source>
        <dbReference type="ARBA" id="ARBA00022989"/>
    </source>
</evidence>
<dbReference type="InterPro" id="IPR037185">
    <property type="entry name" value="EmrE-like"/>
</dbReference>
<reference evidence="9 10" key="1">
    <citation type="submission" date="2019-11" db="EMBL/GenBank/DDBJ databases">
        <title>Draft genome sequences of five Paenibacillus species of dairy origin.</title>
        <authorList>
            <person name="Olajide A.M."/>
            <person name="Chen S."/>
            <person name="Lapointe G."/>
        </authorList>
    </citation>
    <scope>NUCLEOTIDE SEQUENCE [LARGE SCALE GENOMIC DNA]</scope>
    <source>
        <strain evidence="9 10">3CS1</strain>
    </source>
</reference>
<dbReference type="EMBL" id="WOAA01000016">
    <property type="protein sequence ID" value="MUG67671.1"/>
    <property type="molecule type" value="Genomic_DNA"/>
</dbReference>
<keyword evidence="5 7" id="KW-1133">Transmembrane helix</keyword>
<accession>A0ABW9T913</accession>
<evidence type="ECO:0000256" key="2">
    <source>
        <dbReference type="ARBA" id="ARBA00007362"/>
    </source>
</evidence>
<dbReference type="Pfam" id="PF00892">
    <property type="entry name" value="EamA"/>
    <property type="match status" value="2"/>
</dbReference>
<feature type="transmembrane region" description="Helical" evidence="7">
    <location>
        <begin position="7"/>
        <end position="24"/>
    </location>
</feature>
<dbReference type="PANTHER" id="PTHR32322">
    <property type="entry name" value="INNER MEMBRANE TRANSPORTER"/>
    <property type="match status" value="1"/>
</dbReference>
<feature type="transmembrane region" description="Helical" evidence="7">
    <location>
        <begin position="30"/>
        <end position="52"/>
    </location>
</feature>
<evidence type="ECO:0000259" key="8">
    <source>
        <dbReference type="Pfam" id="PF00892"/>
    </source>
</evidence>